<dbReference type="Pfam" id="PF13432">
    <property type="entry name" value="TPR_16"/>
    <property type="match status" value="1"/>
</dbReference>
<evidence type="ECO:0000313" key="5">
    <source>
        <dbReference type="Proteomes" id="UP001418796"/>
    </source>
</evidence>
<dbReference type="RefSeq" id="WP_343131303.1">
    <property type="nucleotide sequence ID" value="NZ_JBCITK010000001.1"/>
</dbReference>
<organism evidence="4 5">
    <name type="scientific">Alkalicoccobacillus gibsonii</name>
    <dbReference type="NCBI Taxonomy" id="79881"/>
    <lineage>
        <taxon>Bacteria</taxon>
        <taxon>Bacillati</taxon>
        <taxon>Bacillota</taxon>
        <taxon>Bacilli</taxon>
        <taxon>Bacillales</taxon>
        <taxon>Bacillaceae</taxon>
        <taxon>Alkalicoccobacillus</taxon>
    </lineage>
</organism>
<keyword evidence="2" id="KW-0802">TPR repeat</keyword>
<keyword evidence="1" id="KW-0677">Repeat</keyword>
<dbReference type="InterPro" id="IPR051012">
    <property type="entry name" value="CellSynth/LPSAsmb/PSIAsmb"/>
</dbReference>
<dbReference type="PANTHER" id="PTHR45586:SF1">
    <property type="entry name" value="LIPOPOLYSACCHARIDE ASSEMBLY PROTEIN B"/>
    <property type="match status" value="1"/>
</dbReference>
<dbReference type="SUPFAM" id="SSF48452">
    <property type="entry name" value="TPR-like"/>
    <property type="match status" value="1"/>
</dbReference>
<dbReference type="SMART" id="SM00028">
    <property type="entry name" value="TPR"/>
    <property type="match status" value="4"/>
</dbReference>
<evidence type="ECO:0000256" key="3">
    <source>
        <dbReference type="SAM" id="Coils"/>
    </source>
</evidence>
<dbReference type="InterPro" id="IPR019734">
    <property type="entry name" value="TPR_rpt"/>
</dbReference>
<dbReference type="PANTHER" id="PTHR45586">
    <property type="entry name" value="TPR REPEAT-CONTAINING PROTEIN PA4667"/>
    <property type="match status" value="1"/>
</dbReference>
<gene>
    <name evidence="4" type="ORF">MKY91_16030</name>
</gene>
<dbReference type="InterPro" id="IPR011990">
    <property type="entry name" value="TPR-like_helical_dom_sf"/>
</dbReference>
<dbReference type="EMBL" id="JBCITK010000001">
    <property type="protein sequence ID" value="MEN0644661.1"/>
    <property type="molecule type" value="Genomic_DNA"/>
</dbReference>
<name>A0ABU9VL74_9BACI</name>
<keyword evidence="3" id="KW-0175">Coiled coil</keyword>
<protein>
    <submittedName>
        <fullName evidence="4">Tetratricopeptide repeat protein</fullName>
    </submittedName>
</protein>
<evidence type="ECO:0000313" key="4">
    <source>
        <dbReference type="EMBL" id="MEN0644661.1"/>
    </source>
</evidence>
<reference evidence="4 5" key="1">
    <citation type="submission" date="2024-03" db="EMBL/GenBank/DDBJ databases">
        <title>Bacilli Hybrid Assemblies.</title>
        <authorList>
            <person name="Kovac J."/>
        </authorList>
    </citation>
    <scope>NUCLEOTIDE SEQUENCE [LARGE SCALE GENOMIC DNA]</scope>
    <source>
        <strain evidence="4 5">FSL R7-0666</strain>
    </source>
</reference>
<proteinExistence type="predicted"/>
<dbReference type="Gene3D" id="1.25.40.10">
    <property type="entry name" value="Tetratricopeptide repeat domain"/>
    <property type="match status" value="2"/>
</dbReference>
<feature type="coiled-coil region" evidence="3">
    <location>
        <begin position="117"/>
        <end position="154"/>
    </location>
</feature>
<evidence type="ECO:0000256" key="1">
    <source>
        <dbReference type="ARBA" id="ARBA00022737"/>
    </source>
</evidence>
<sequence>MDVSVYRKKHTNVIPFLQNGDYFFHRGIDAYKKKNLKRAVTLFERAVKLTDKEPVFQIQLAAVLSELSEYERSNDILRDVLTVTKDYPECYFFMANNYAYLGQFLLAEQSVKTYLKETTAESRLEGAEELLEMLKEEELAMEDESEEIESLISGHTTAGSFLKQNKPEQAIPVLKEMVEDYPSCWAAFNHLAEAYFRSGQIGKAFTISKHVLTEDKGNLFALCNLALFNQELGEMNEAKSYAKVLSQVYPMDTDHYLKLARVLCALGEYQEAERRLAEVDTLTFDLDPELYDCLGVAQFQLGKQERAITLWKKAIKKGHTETEERLADLARSDTSEVSFRLWPQSI</sequence>
<comment type="caution">
    <text evidence="4">The sequence shown here is derived from an EMBL/GenBank/DDBJ whole genome shotgun (WGS) entry which is preliminary data.</text>
</comment>
<keyword evidence="5" id="KW-1185">Reference proteome</keyword>
<dbReference type="Proteomes" id="UP001418796">
    <property type="component" value="Unassembled WGS sequence"/>
</dbReference>
<accession>A0ABU9VL74</accession>
<evidence type="ECO:0000256" key="2">
    <source>
        <dbReference type="ARBA" id="ARBA00022803"/>
    </source>
</evidence>